<dbReference type="InterPro" id="IPR036940">
    <property type="entry name" value="PI3/4_kinase_cat_sf"/>
</dbReference>
<keyword evidence="2" id="KW-0418">Kinase</keyword>
<sequence length="445" mass="51769">MEEWNSSTFRCMVEEVHISSLGESVSKLLEDSDKDIEKAVAKYLCLQEVDGLYMYFPSFSEVDIEDKLSISHQVSRFWKVRFELREGCARSSHKYEDVVNGFLALDAKYGMLGMLEGQMALIEEIRRIYAITSHKSSKKKRIREYKLYGALRFYSRLGGMVYTSLFNPGTTVKEIVFKEIEIFPSSTFPILVPLDTDRGTSRVMYKKGDDLTKDLFVLETIKYMSRLIGVDLVAYRVIPLSREEGIVEVVDGVDFTKIRKRSDLVRYIEEEKCSDYGRSLEKKKMFVDTLCGYSVACYVMGVGDRNPGNMMVAKDGRFFHIDFSYVFGNEPKPISHRITIVSPIRDYLVNDELAYQDFLSKSGEMFLQIRRSWRKIFVLWCILVRNEIFRLDLDKIISFARDRLKLEITEKEALEHFEKEIKSAVGSFRTSVVHLVNRIGILWRR</sequence>
<gene>
    <name evidence="4" type="ordered locus">EROM_100460</name>
</gene>
<feature type="domain" description="PI3K/PI4K catalytic" evidence="3">
    <location>
        <begin position="176"/>
        <end position="429"/>
    </location>
</feature>
<dbReference type="GO" id="GO:0005737">
    <property type="term" value="C:cytoplasm"/>
    <property type="evidence" value="ECO:0007669"/>
    <property type="project" value="TreeGrafter"/>
</dbReference>
<dbReference type="PROSITE" id="PS50290">
    <property type="entry name" value="PI3_4_KINASE_3"/>
    <property type="match status" value="1"/>
</dbReference>
<reference evidence="4 5" key="1">
    <citation type="journal article" date="2012" name="Proc. Natl. Acad. Sci. U.S.A.">
        <title>Gain and loss of multiple functionally related, horizontally transferred genes in the reduced genomes of two microsporidian parasites.</title>
        <authorList>
            <person name="Pombert J.-F."/>
            <person name="Selman M."/>
            <person name="Burki F."/>
            <person name="Bardell F.T."/>
            <person name="Farinelli L."/>
            <person name="Solter L.F."/>
            <person name="Whitman D.W."/>
            <person name="Weiss L.M."/>
            <person name="Corradi N."/>
            <person name="Keeling P.J."/>
        </authorList>
    </citation>
    <scope>NUCLEOTIDE SEQUENCE [LARGE SCALE GENOMIC DNA]</scope>
    <source>
        <strain evidence="4 5">SJ-2008</strain>
    </source>
</reference>
<evidence type="ECO:0000259" key="3">
    <source>
        <dbReference type="PROSITE" id="PS50290"/>
    </source>
</evidence>
<name>I7ATQ4_ENCRO</name>
<proteinExistence type="predicted"/>
<dbReference type="AlphaFoldDB" id="I7ATQ4"/>
<dbReference type="GO" id="GO:0016020">
    <property type="term" value="C:membrane"/>
    <property type="evidence" value="ECO:0007669"/>
    <property type="project" value="TreeGrafter"/>
</dbReference>
<evidence type="ECO:0000313" key="5">
    <source>
        <dbReference type="Proteomes" id="UP000010094"/>
    </source>
</evidence>
<dbReference type="GO" id="GO:0052742">
    <property type="term" value="F:phosphatidylinositol kinase activity"/>
    <property type="evidence" value="ECO:0007669"/>
    <property type="project" value="TreeGrafter"/>
</dbReference>
<dbReference type="VEuPathDB" id="MicrosporidiaDB:EROM_100460"/>
<dbReference type="GO" id="GO:0046854">
    <property type="term" value="P:phosphatidylinositol phosphate biosynthetic process"/>
    <property type="evidence" value="ECO:0007669"/>
    <property type="project" value="InterPro"/>
</dbReference>
<dbReference type="SMART" id="SM00146">
    <property type="entry name" value="PI3Kc"/>
    <property type="match status" value="1"/>
</dbReference>
<protein>
    <submittedName>
        <fullName evidence="4">Phosphatidyl inositol-3-kinase</fullName>
    </submittedName>
</protein>
<dbReference type="GeneID" id="20564476"/>
<accession>I7ATQ4</accession>
<evidence type="ECO:0000256" key="1">
    <source>
        <dbReference type="ARBA" id="ARBA00022679"/>
    </source>
</evidence>
<dbReference type="KEGG" id="ero:EROM_100460"/>
<dbReference type="EMBL" id="CP003529">
    <property type="protein sequence ID" value="AFN83862.1"/>
    <property type="molecule type" value="Genomic_DNA"/>
</dbReference>
<dbReference type="HOGENOM" id="CLU_618240_0_0_1"/>
<dbReference type="OrthoDB" id="67688at2759"/>
<dbReference type="Gene3D" id="1.10.1070.11">
    <property type="entry name" value="Phosphatidylinositol 3-/4-kinase, catalytic domain"/>
    <property type="match status" value="1"/>
</dbReference>
<dbReference type="InterPro" id="IPR011009">
    <property type="entry name" value="Kinase-like_dom_sf"/>
</dbReference>
<dbReference type="SUPFAM" id="SSF56112">
    <property type="entry name" value="Protein kinase-like (PK-like)"/>
    <property type="match status" value="1"/>
</dbReference>
<dbReference type="Gene3D" id="3.30.1010.10">
    <property type="entry name" value="Phosphatidylinositol 3-kinase Catalytic Subunit, Chain A, domain 4"/>
    <property type="match status" value="1"/>
</dbReference>
<keyword evidence="1" id="KW-0808">Transferase</keyword>
<dbReference type="Pfam" id="PF00454">
    <property type="entry name" value="PI3_PI4_kinase"/>
    <property type="match status" value="1"/>
</dbReference>
<keyword evidence="5" id="KW-1185">Reference proteome</keyword>
<organism evidence="4 5">
    <name type="scientific">Encephalitozoon romaleae (strain SJ-2008)</name>
    <name type="common">Microsporidian parasite</name>
    <dbReference type="NCBI Taxonomy" id="1178016"/>
    <lineage>
        <taxon>Eukaryota</taxon>
        <taxon>Fungi</taxon>
        <taxon>Fungi incertae sedis</taxon>
        <taxon>Microsporidia</taxon>
        <taxon>Unikaryonidae</taxon>
        <taxon>Encephalitozoon</taxon>
    </lineage>
</organism>
<dbReference type="PANTHER" id="PTHR10048">
    <property type="entry name" value="PHOSPHATIDYLINOSITOL KINASE"/>
    <property type="match status" value="1"/>
</dbReference>
<dbReference type="Proteomes" id="UP000010094">
    <property type="component" value="Chromosome X"/>
</dbReference>
<evidence type="ECO:0000313" key="4">
    <source>
        <dbReference type="EMBL" id="AFN83862.1"/>
    </source>
</evidence>
<dbReference type="InterPro" id="IPR000403">
    <property type="entry name" value="PI3/4_kinase_cat_dom"/>
</dbReference>
<dbReference type="InterPro" id="IPR015433">
    <property type="entry name" value="PI3/4_kinase"/>
</dbReference>
<evidence type="ECO:0000256" key="2">
    <source>
        <dbReference type="ARBA" id="ARBA00022777"/>
    </source>
</evidence>
<dbReference type="GO" id="GO:0048015">
    <property type="term" value="P:phosphatidylinositol-mediated signaling"/>
    <property type="evidence" value="ECO:0007669"/>
    <property type="project" value="TreeGrafter"/>
</dbReference>
<dbReference type="RefSeq" id="XP_009265359.1">
    <property type="nucleotide sequence ID" value="XM_009267084.1"/>
</dbReference>